<protein>
    <recommendedName>
        <fullName evidence="4">DUF3741 domain-containing protein</fullName>
    </recommendedName>
</protein>
<evidence type="ECO:0000256" key="1">
    <source>
        <dbReference type="SAM" id="MobiDB-lite"/>
    </source>
</evidence>
<name>A0A834YY82_TETSI</name>
<dbReference type="OrthoDB" id="780613at2759"/>
<feature type="compositionally biased region" description="Polar residues" evidence="1">
    <location>
        <begin position="34"/>
        <end position="55"/>
    </location>
</feature>
<feature type="compositionally biased region" description="Basic and acidic residues" evidence="1">
    <location>
        <begin position="83"/>
        <end position="92"/>
    </location>
</feature>
<dbReference type="OMA" id="FQLVCKY"/>
<evidence type="ECO:0008006" key="4">
    <source>
        <dbReference type="Google" id="ProtNLM"/>
    </source>
</evidence>
<gene>
    <name evidence="2" type="ORF">HHK36_017065</name>
</gene>
<keyword evidence="3" id="KW-1185">Reference proteome</keyword>
<proteinExistence type="predicted"/>
<sequence length="354" mass="39357">MYHYCQLPAGKPRRSTVIPKASAACPAFSTSSANTNIAENSSLPNDKNVVSSPTKPKQKPSLESAPGDGKEGETIGSLGKSSPSERDLRRFSCDVPRSPTIPAEIRRSNSVNSPKNFQTPPAIVARLMGLDEIQASPSPVSTAEKRRKLLGALEKCDADLKALKKIIESVRSGEPLVVEGAGVKGRASSVTEKCFPGVTDDGVLRMKERRCLEVNGEQPSPVSVLEEICSSPLSWEFKRQRKGEQNKKLREDSTDLSFFPRLSGRREDYLCRYIGSPPKKTNPGSPFWSRKAMIESVNEACQHVARGETRELRRIVLVLQEDIFGELIEETIRELKCYYMYSLPLEACRRRLRF</sequence>
<dbReference type="Proteomes" id="UP000655225">
    <property type="component" value="Unassembled WGS sequence"/>
</dbReference>
<reference evidence="2 3" key="1">
    <citation type="submission" date="2020-04" db="EMBL/GenBank/DDBJ databases">
        <title>Plant Genome Project.</title>
        <authorList>
            <person name="Zhang R.-G."/>
        </authorList>
    </citation>
    <scope>NUCLEOTIDE SEQUENCE [LARGE SCALE GENOMIC DNA]</scope>
    <source>
        <strain evidence="2">YNK0</strain>
        <tissue evidence="2">Leaf</tissue>
    </source>
</reference>
<dbReference type="AlphaFoldDB" id="A0A834YY82"/>
<dbReference type="PANTHER" id="PTHR37234:SF1">
    <property type="entry name" value="OS03G0319200 PROTEIN"/>
    <property type="match status" value="1"/>
</dbReference>
<comment type="caution">
    <text evidence="2">The sequence shown here is derived from an EMBL/GenBank/DDBJ whole genome shotgun (WGS) entry which is preliminary data.</text>
</comment>
<dbReference type="PANTHER" id="PTHR37234">
    <property type="entry name" value="OS03G0319200 PROTEIN"/>
    <property type="match status" value="1"/>
</dbReference>
<evidence type="ECO:0000313" key="2">
    <source>
        <dbReference type="EMBL" id="KAF8398139.1"/>
    </source>
</evidence>
<evidence type="ECO:0000313" key="3">
    <source>
        <dbReference type="Proteomes" id="UP000655225"/>
    </source>
</evidence>
<dbReference type="EMBL" id="JABCRI010000011">
    <property type="protein sequence ID" value="KAF8398139.1"/>
    <property type="molecule type" value="Genomic_DNA"/>
</dbReference>
<feature type="region of interest" description="Disordered" evidence="1">
    <location>
        <begin position="34"/>
        <end position="104"/>
    </location>
</feature>
<organism evidence="2 3">
    <name type="scientific">Tetracentron sinense</name>
    <name type="common">Spur-leaf</name>
    <dbReference type="NCBI Taxonomy" id="13715"/>
    <lineage>
        <taxon>Eukaryota</taxon>
        <taxon>Viridiplantae</taxon>
        <taxon>Streptophyta</taxon>
        <taxon>Embryophyta</taxon>
        <taxon>Tracheophyta</taxon>
        <taxon>Spermatophyta</taxon>
        <taxon>Magnoliopsida</taxon>
        <taxon>Trochodendrales</taxon>
        <taxon>Trochodendraceae</taxon>
        <taxon>Tetracentron</taxon>
    </lineage>
</organism>
<accession>A0A834YY82</accession>